<evidence type="ECO:0000256" key="3">
    <source>
        <dbReference type="ARBA" id="ARBA00022576"/>
    </source>
</evidence>
<protein>
    <recommendedName>
        <fullName evidence="7">Glutamate pyruvate transaminase</fullName>
    </recommendedName>
    <alternativeName>
        <fullName evidence="8">Glutamic--alanine transaminase</fullName>
    </alternativeName>
    <alternativeName>
        <fullName evidence="9">Glutamic--pyruvic transaminase</fullName>
    </alternativeName>
</protein>
<reference evidence="11 12" key="1">
    <citation type="journal article" date="2019" name="Environ. Microbiol.">
        <title>At the nexus of three kingdoms: the genome of the mycorrhizal fungus Gigaspora margarita provides insights into plant, endobacterial and fungal interactions.</title>
        <authorList>
            <person name="Venice F."/>
            <person name="Ghignone S."/>
            <person name="Salvioli di Fossalunga A."/>
            <person name="Amselem J."/>
            <person name="Novero M."/>
            <person name="Xianan X."/>
            <person name="Sedzielewska Toro K."/>
            <person name="Morin E."/>
            <person name="Lipzen A."/>
            <person name="Grigoriev I.V."/>
            <person name="Henrissat B."/>
            <person name="Martin F.M."/>
            <person name="Bonfante P."/>
        </authorList>
    </citation>
    <scope>NUCLEOTIDE SEQUENCE [LARGE SCALE GENOMIC DNA]</scope>
    <source>
        <strain evidence="11 12">BEG34</strain>
    </source>
</reference>
<evidence type="ECO:0000259" key="10">
    <source>
        <dbReference type="Pfam" id="PF00155"/>
    </source>
</evidence>
<dbReference type="FunFam" id="1.10.287.1970:FF:000001">
    <property type="entry name" value="Alanine aminotransferase 2"/>
    <property type="match status" value="1"/>
</dbReference>
<name>A0A8H4AA06_GIGMA</name>
<comment type="caution">
    <text evidence="11">The sequence shown here is derived from an EMBL/GenBank/DDBJ whole genome shotgun (WGS) entry which is preliminary data.</text>
</comment>
<dbReference type="Proteomes" id="UP000439903">
    <property type="component" value="Unassembled WGS sequence"/>
</dbReference>
<feature type="domain" description="Aminotransferase class I/classII large" evidence="10">
    <location>
        <begin position="148"/>
        <end position="525"/>
    </location>
</feature>
<dbReference type="Gene3D" id="3.40.640.10">
    <property type="entry name" value="Type I PLP-dependent aspartate aminotransferase-like (Major domain)"/>
    <property type="match status" value="1"/>
</dbReference>
<dbReference type="Gene3D" id="1.10.287.1970">
    <property type="match status" value="1"/>
</dbReference>
<dbReference type="FunFam" id="3.40.640.10:FF:000012">
    <property type="entry name" value="alanine aminotransferase 2"/>
    <property type="match status" value="1"/>
</dbReference>
<keyword evidence="4 11" id="KW-0808">Transferase</keyword>
<keyword evidence="5" id="KW-0663">Pyridoxal phosphate</keyword>
<evidence type="ECO:0000256" key="8">
    <source>
        <dbReference type="ARBA" id="ARBA00078532"/>
    </source>
</evidence>
<dbReference type="InterPro" id="IPR045088">
    <property type="entry name" value="ALAT1/2-like"/>
</dbReference>
<gene>
    <name evidence="11" type="ORF">F8M41_025231</name>
</gene>
<dbReference type="InterPro" id="IPR015422">
    <property type="entry name" value="PyrdxlP-dep_Trfase_small"/>
</dbReference>
<evidence type="ECO:0000256" key="9">
    <source>
        <dbReference type="ARBA" id="ARBA00080525"/>
    </source>
</evidence>
<dbReference type="InterPro" id="IPR004839">
    <property type="entry name" value="Aminotransferase_I/II_large"/>
</dbReference>
<evidence type="ECO:0000256" key="6">
    <source>
        <dbReference type="ARBA" id="ARBA00025785"/>
    </source>
</evidence>
<dbReference type="FunFam" id="3.90.1150.10:FF:000010">
    <property type="entry name" value="Alanine aminotransferase 2"/>
    <property type="match status" value="1"/>
</dbReference>
<dbReference type="CDD" id="cd00609">
    <property type="entry name" value="AAT_like"/>
    <property type="match status" value="1"/>
</dbReference>
<dbReference type="PANTHER" id="PTHR11751">
    <property type="entry name" value="ALANINE AMINOTRANSFERASE"/>
    <property type="match status" value="1"/>
</dbReference>
<keyword evidence="3" id="KW-0032">Aminotransferase</keyword>
<comment type="subunit">
    <text evidence="2">Homodimer.</text>
</comment>
<dbReference type="InterPro" id="IPR015424">
    <property type="entry name" value="PyrdxlP-dep_Trfase"/>
</dbReference>
<dbReference type="UniPathway" id="UPA00528">
    <property type="reaction ID" value="UER00586"/>
</dbReference>
<evidence type="ECO:0000256" key="1">
    <source>
        <dbReference type="ARBA" id="ARBA00001933"/>
    </source>
</evidence>
<evidence type="ECO:0000256" key="7">
    <source>
        <dbReference type="ARBA" id="ARBA00077894"/>
    </source>
</evidence>
<dbReference type="EMBL" id="WTPW01000892">
    <property type="protein sequence ID" value="KAF0471503.1"/>
    <property type="molecule type" value="Genomic_DNA"/>
</dbReference>
<evidence type="ECO:0000256" key="5">
    <source>
        <dbReference type="ARBA" id="ARBA00022898"/>
    </source>
</evidence>
<dbReference type="Pfam" id="PF00155">
    <property type="entry name" value="Aminotran_1_2"/>
    <property type="match status" value="1"/>
</dbReference>
<dbReference type="OrthoDB" id="1732682at2759"/>
<keyword evidence="12" id="KW-1185">Reference proteome</keyword>
<evidence type="ECO:0000313" key="11">
    <source>
        <dbReference type="EMBL" id="KAF0471503.1"/>
    </source>
</evidence>
<dbReference type="SUPFAM" id="SSF53383">
    <property type="entry name" value="PLP-dependent transferases"/>
    <property type="match status" value="1"/>
</dbReference>
<accession>A0A8H4AA06</accession>
<evidence type="ECO:0000256" key="4">
    <source>
        <dbReference type="ARBA" id="ARBA00022679"/>
    </source>
</evidence>
<dbReference type="GO" id="GO:0030170">
    <property type="term" value="F:pyridoxal phosphate binding"/>
    <property type="evidence" value="ECO:0007669"/>
    <property type="project" value="InterPro"/>
</dbReference>
<dbReference type="PANTHER" id="PTHR11751:SF29">
    <property type="entry name" value="ALANINE TRANSAMINASE"/>
    <property type="match status" value="1"/>
</dbReference>
<dbReference type="GO" id="GO:0042853">
    <property type="term" value="P:L-alanine catabolic process"/>
    <property type="evidence" value="ECO:0007669"/>
    <property type="project" value="UniProtKB-UniPathway"/>
</dbReference>
<dbReference type="AlphaFoldDB" id="A0A8H4AA06"/>
<comment type="cofactor">
    <cofactor evidence="1">
        <name>pyridoxal 5'-phosphate</name>
        <dbReference type="ChEBI" id="CHEBI:597326"/>
    </cofactor>
</comment>
<organism evidence="11 12">
    <name type="scientific">Gigaspora margarita</name>
    <dbReference type="NCBI Taxonomy" id="4874"/>
    <lineage>
        <taxon>Eukaryota</taxon>
        <taxon>Fungi</taxon>
        <taxon>Fungi incertae sedis</taxon>
        <taxon>Mucoromycota</taxon>
        <taxon>Glomeromycotina</taxon>
        <taxon>Glomeromycetes</taxon>
        <taxon>Diversisporales</taxon>
        <taxon>Gigasporaceae</taxon>
        <taxon>Gigaspora</taxon>
    </lineage>
</organism>
<sequence>MFQTLYKGTLKAFTCSRTTSAHSISFLKRTYTKPLKFSSMNVSSFTGNSMPETTYSKILTFETINPHIKNVEYAVRGELAIRAEEIKEELARNGFGKFGFDTVVNCNIGNPQQLLQRPITFFRQVACLTEYPDLLLPENRDRVKALFPSDVIERAQLMLKQIGSVGAYSHSQGILFIRKDVAKFIEERDGYPSDPNNIFLTQGASTGVQSVLQLIIAHSNVGIMIPIPQYPLYSATLSLFDAQPVPYYLNEEENWSLDISQLTSSLSTARDKGINVRALVIINPGNPTGQCLTEQNMREIIDFCHQQHLVLLADEVYQTNIYQPTERPFHSFKKVLRSMGSKYDQFELFSFHSISKGMIGECGRRGGYYECTGIDKQVIEQLYKVASVGLCPNVPGQIMVDLMVRSPKHGDKSYPLYQKEMNNIYESLRRRSVKLNELFNSLEGVSCKDAQGSMYLFPRINLPVKAIEAAKAAGKQPDEFYCLEMLNATGVCVVPGSGFHQEEGTWHFRSTFLPPEELFDGFCERLKNFHKEFLVKYSGLKTI</sequence>
<dbReference type="GO" id="GO:0008483">
    <property type="term" value="F:transaminase activity"/>
    <property type="evidence" value="ECO:0007669"/>
    <property type="project" value="UniProtKB-KW"/>
</dbReference>
<dbReference type="InterPro" id="IPR015421">
    <property type="entry name" value="PyrdxlP-dep_Trfase_major"/>
</dbReference>
<dbReference type="Gene3D" id="3.90.1150.10">
    <property type="entry name" value="Aspartate Aminotransferase, domain 1"/>
    <property type="match status" value="1"/>
</dbReference>
<comment type="similarity">
    <text evidence="6">Belongs to the class-I pyridoxal-phosphate-dependent aminotransferase family. Alanine aminotransferase subfamily.</text>
</comment>
<proteinExistence type="inferred from homology"/>
<evidence type="ECO:0000313" key="12">
    <source>
        <dbReference type="Proteomes" id="UP000439903"/>
    </source>
</evidence>
<evidence type="ECO:0000256" key="2">
    <source>
        <dbReference type="ARBA" id="ARBA00011738"/>
    </source>
</evidence>